<feature type="region of interest" description="Disordered" evidence="2">
    <location>
        <begin position="195"/>
        <end position="230"/>
    </location>
</feature>
<evidence type="ECO:0000256" key="2">
    <source>
        <dbReference type="SAM" id="MobiDB-lite"/>
    </source>
</evidence>
<reference evidence="4 5" key="1">
    <citation type="submission" date="2024-01" db="EMBL/GenBank/DDBJ databases">
        <title>Genome assemblies of Stephania.</title>
        <authorList>
            <person name="Yang L."/>
        </authorList>
    </citation>
    <scope>NUCLEOTIDE SEQUENCE [LARGE SCALE GENOMIC DNA]</scope>
    <source>
        <strain evidence="4">JXDWG</strain>
        <tissue evidence="4">Leaf</tissue>
    </source>
</reference>
<dbReference type="GO" id="GO:0016567">
    <property type="term" value="P:protein ubiquitination"/>
    <property type="evidence" value="ECO:0007669"/>
    <property type="project" value="TreeGrafter"/>
</dbReference>
<dbReference type="CDD" id="cd16618">
    <property type="entry name" value="mRING-HC-C4C4_CNOT4"/>
    <property type="match status" value="1"/>
</dbReference>
<dbReference type="PANTHER" id="PTHR12603">
    <property type="entry name" value="CCR4-NOT TRANSCRIPTION COMPLEX RELATED"/>
    <property type="match status" value="1"/>
</dbReference>
<feature type="compositionally biased region" description="Low complexity" evidence="2">
    <location>
        <begin position="56"/>
        <end position="68"/>
    </location>
</feature>
<dbReference type="SUPFAM" id="SSF57850">
    <property type="entry name" value="RING/U-box"/>
    <property type="match status" value="1"/>
</dbReference>
<proteinExistence type="predicted"/>
<feature type="compositionally biased region" description="Acidic residues" evidence="2">
    <location>
        <begin position="150"/>
        <end position="160"/>
    </location>
</feature>
<accession>A0AAP0IRU9</accession>
<feature type="compositionally biased region" description="Polar residues" evidence="2">
    <location>
        <begin position="1"/>
        <end position="10"/>
    </location>
</feature>
<keyword evidence="1" id="KW-0863">Zinc-finger</keyword>
<evidence type="ECO:0000313" key="4">
    <source>
        <dbReference type="EMBL" id="KAK9119582.1"/>
    </source>
</evidence>
<dbReference type="Proteomes" id="UP001419268">
    <property type="component" value="Unassembled WGS sequence"/>
</dbReference>
<evidence type="ECO:0000259" key="3">
    <source>
        <dbReference type="PROSITE" id="PS50089"/>
    </source>
</evidence>
<comment type="caution">
    <text evidence="4">The sequence shown here is derived from an EMBL/GenBank/DDBJ whole genome shotgun (WGS) entry which is preliminary data.</text>
</comment>
<dbReference type="EMBL" id="JBBNAG010000007">
    <property type="protein sequence ID" value="KAK9119582.1"/>
    <property type="molecule type" value="Genomic_DNA"/>
</dbReference>
<dbReference type="GO" id="GO:0004842">
    <property type="term" value="F:ubiquitin-protein transferase activity"/>
    <property type="evidence" value="ECO:0007669"/>
    <property type="project" value="InterPro"/>
</dbReference>
<dbReference type="InterPro" id="IPR013083">
    <property type="entry name" value="Znf_RING/FYVE/PHD"/>
</dbReference>
<dbReference type="InterPro" id="IPR001841">
    <property type="entry name" value="Znf_RING"/>
</dbReference>
<dbReference type="GO" id="GO:0008270">
    <property type="term" value="F:zinc ion binding"/>
    <property type="evidence" value="ECO:0007669"/>
    <property type="project" value="UniProtKB-KW"/>
</dbReference>
<dbReference type="GO" id="GO:0030014">
    <property type="term" value="C:CCR4-NOT complex"/>
    <property type="evidence" value="ECO:0007669"/>
    <property type="project" value="InterPro"/>
</dbReference>
<dbReference type="PROSITE" id="PS50089">
    <property type="entry name" value="ZF_RING_2"/>
    <property type="match status" value="1"/>
</dbReference>
<protein>
    <recommendedName>
        <fullName evidence="3">RING-type domain-containing protein</fullName>
    </recommendedName>
</protein>
<dbReference type="Gene3D" id="3.30.40.10">
    <property type="entry name" value="Zinc/RING finger domain, C3HC4 (zinc finger)"/>
    <property type="match status" value="1"/>
</dbReference>
<feature type="region of interest" description="Disordered" evidence="2">
    <location>
        <begin position="38"/>
        <end position="160"/>
    </location>
</feature>
<dbReference type="Pfam" id="PF14570">
    <property type="entry name" value="zf-RING_4"/>
    <property type="match status" value="1"/>
</dbReference>
<name>A0AAP0IRU9_9MAGN</name>
<gene>
    <name evidence="4" type="ORF">Scep_017675</name>
</gene>
<dbReference type="InterPro" id="IPR039780">
    <property type="entry name" value="Mot2"/>
</dbReference>
<evidence type="ECO:0000256" key="1">
    <source>
        <dbReference type="PROSITE-ProRule" id="PRU00175"/>
    </source>
</evidence>
<dbReference type="PANTHER" id="PTHR12603:SF0">
    <property type="entry name" value="CCR4-NOT TRANSCRIPTION COMPLEX SUBUNIT 4"/>
    <property type="match status" value="1"/>
</dbReference>
<keyword evidence="1" id="KW-0479">Metal-binding</keyword>
<keyword evidence="1" id="KW-0862">Zinc</keyword>
<sequence>MGSDSISNVSAPAFSKEFGKKKRTNRLAKLKQCKLDARREQWLSQAKNKGFKEESSISGGPSPSSSPSAVERGMTLGNFDTRSRGEENDGSGSSFHDSDLDSLANSPRSSGLGRNDVRKSSRPGSSCGSSSSSSSSSGSSSSFCFGNISGEEEEEEDDCLDDWEAVADALTADESLSRPISESLVEVQTPIVSDNHPVSSNKGCKGGILDPETKGANPKPNAGGQAWRSDDAFRPQSLPNVLKPRGFSVNSGHHRNRRGGGCACEGIISQPSSCPICYEDLDVTDSCFLPCSCGFRLCLFCHKRILEADGRCPGCRKMYDPVRCEIGFSGSALPFRLARSCSINTRS</sequence>
<evidence type="ECO:0000313" key="5">
    <source>
        <dbReference type="Proteomes" id="UP001419268"/>
    </source>
</evidence>
<organism evidence="4 5">
    <name type="scientific">Stephania cephalantha</name>
    <dbReference type="NCBI Taxonomy" id="152367"/>
    <lineage>
        <taxon>Eukaryota</taxon>
        <taxon>Viridiplantae</taxon>
        <taxon>Streptophyta</taxon>
        <taxon>Embryophyta</taxon>
        <taxon>Tracheophyta</taxon>
        <taxon>Spermatophyta</taxon>
        <taxon>Magnoliopsida</taxon>
        <taxon>Ranunculales</taxon>
        <taxon>Menispermaceae</taxon>
        <taxon>Menispermoideae</taxon>
        <taxon>Cissampelideae</taxon>
        <taxon>Stephania</taxon>
    </lineage>
</organism>
<keyword evidence="5" id="KW-1185">Reference proteome</keyword>
<feature type="compositionally biased region" description="Low complexity" evidence="2">
    <location>
        <begin position="122"/>
        <end position="142"/>
    </location>
</feature>
<dbReference type="InterPro" id="IPR039515">
    <property type="entry name" value="NOT4_mRING-HC-C4C4"/>
</dbReference>
<feature type="domain" description="RING-type" evidence="3">
    <location>
        <begin position="274"/>
        <end position="316"/>
    </location>
</feature>
<feature type="region of interest" description="Disordered" evidence="2">
    <location>
        <begin position="1"/>
        <end position="26"/>
    </location>
</feature>
<dbReference type="AlphaFoldDB" id="A0AAP0IRU9"/>